<feature type="compositionally biased region" description="Acidic residues" evidence="2">
    <location>
        <begin position="560"/>
        <end position="574"/>
    </location>
</feature>
<keyword evidence="1" id="KW-0862">Zinc</keyword>
<dbReference type="InterPro" id="IPR036875">
    <property type="entry name" value="Znf_CCHC_sf"/>
</dbReference>
<sequence length="623" mass="68824">MIHRATTKQSEWMSNLVQMQAAHMDRMEQIMSILIKPNPAPARPAPASFPLLAAPPAPQPPQAANFAGRIECYNCKQPGHFAQDCQQPKRNQPLPAAAPVALNQGRVAALMDTIRDDAIIAYAPERPTPSMAVASTSEASSSEAADVVDPIEYLHLAGMVGMTAGMIGAIRPGNDDLEWVERESNLGPQFQTGEIDVLRTLKQLDIRVPVPVGHLLTISEAVNDKLLQQCEKNQKRFTYQQIQRMLKNKKKDETEDITPPEPETDKSEAARVAKISLVEKNHFIRARPVLWKSAECDCEIWGKPFNALIDTGSSAVAISLDTVRKSGRLNSILPQSGKDNYVSADEEAINIVGVIENVAVKVGRVHVLVNALVIDVYVYSVLLGLPWAMAVGARMHFDSKQLVLTQIGGKPQTVPLRISTRTPGHRELIVRELTISMVQLADDLPLDIISQDDKHPAPHILFRTLAPYLQWSACVEETSERIPLLRQQYLDPKKILDPAFFRYPTAEQAAAIATEEEEEESSENEQDENAGELLGDSDDVLGEEEETSKSGSYSEHSEGEQSEEENEEEKEEHEDGSAGSEWEAAPEEALCTGTENEDPELACRREEIATEKREFEIASAVDL</sequence>
<proteinExistence type="predicted"/>
<dbReference type="Pfam" id="PF13650">
    <property type="entry name" value="Asp_protease_2"/>
    <property type="match status" value="1"/>
</dbReference>
<dbReference type="SMART" id="SM00343">
    <property type="entry name" value="ZnF_C2HC"/>
    <property type="match status" value="1"/>
</dbReference>
<dbReference type="PROSITE" id="PS50158">
    <property type="entry name" value="ZF_CCHC"/>
    <property type="match status" value="1"/>
</dbReference>
<gene>
    <name evidence="4" type="ORF">CBR_g70559</name>
</gene>
<dbReference type="GO" id="GO:0003676">
    <property type="term" value="F:nucleic acid binding"/>
    <property type="evidence" value="ECO:0007669"/>
    <property type="project" value="InterPro"/>
</dbReference>
<dbReference type="EMBL" id="BFEA01001838">
    <property type="protein sequence ID" value="GBG93453.1"/>
    <property type="molecule type" value="Genomic_DNA"/>
</dbReference>
<dbReference type="Gene3D" id="4.10.60.10">
    <property type="entry name" value="Zinc finger, CCHC-type"/>
    <property type="match status" value="1"/>
</dbReference>
<evidence type="ECO:0000259" key="3">
    <source>
        <dbReference type="PROSITE" id="PS50158"/>
    </source>
</evidence>
<feature type="compositionally biased region" description="Acidic residues" evidence="2">
    <location>
        <begin position="514"/>
        <end position="546"/>
    </location>
</feature>
<feature type="region of interest" description="Disordered" evidence="2">
    <location>
        <begin position="508"/>
        <end position="599"/>
    </location>
</feature>
<feature type="region of interest" description="Disordered" evidence="2">
    <location>
        <begin position="248"/>
        <end position="269"/>
    </location>
</feature>
<dbReference type="GO" id="GO:0008270">
    <property type="term" value="F:zinc ion binding"/>
    <property type="evidence" value="ECO:0007669"/>
    <property type="project" value="UniProtKB-KW"/>
</dbReference>
<evidence type="ECO:0000256" key="2">
    <source>
        <dbReference type="SAM" id="MobiDB-lite"/>
    </source>
</evidence>
<dbReference type="Pfam" id="PF00098">
    <property type="entry name" value="zf-CCHC"/>
    <property type="match status" value="1"/>
</dbReference>
<keyword evidence="1" id="KW-0479">Metal-binding</keyword>
<dbReference type="SUPFAM" id="SSF57756">
    <property type="entry name" value="Retrovirus zinc finger-like domains"/>
    <property type="match status" value="1"/>
</dbReference>
<dbReference type="AlphaFoldDB" id="A0A388MFZ1"/>
<dbReference type="InterPro" id="IPR021109">
    <property type="entry name" value="Peptidase_aspartic_dom_sf"/>
</dbReference>
<dbReference type="GO" id="GO:0006508">
    <property type="term" value="P:proteolysis"/>
    <property type="evidence" value="ECO:0007669"/>
    <property type="project" value="InterPro"/>
</dbReference>
<dbReference type="Proteomes" id="UP000265515">
    <property type="component" value="Unassembled WGS sequence"/>
</dbReference>
<organism evidence="4 5">
    <name type="scientific">Chara braunii</name>
    <name type="common">Braun's stonewort</name>
    <dbReference type="NCBI Taxonomy" id="69332"/>
    <lineage>
        <taxon>Eukaryota</taxon>
        <taxon>Viridiplantae</taxon>
        <taxon>Streptophyta</taxon>
        <taxon>Charophyceae</taxon>
        <taxon>Charales</taxon>
        <taxon>Characeae</taxon>
        <taxon>Chara</taxon>
    </lineage>
</organism>
<comment type="caution">
    <text evidence="4">The sequence shown here is derived from an EMBL/GenBank/DDBJ whole genome shotgun (WGS) entry which is preliminary data.</text>
</comment>
<keyword evidence="1" id="KW-0863">Zinc-finger</keyword>
<dbReference type="Gramene" id="GBG93453">
    <property type="protein sequence ID" value="GBG93453"/>
    <property type="gene ID" value="CBR_g70559"/>
</dbReference>
<name>A0A388MFZ1_CHABU</name>
<dbReference type="GO" id="GO:0004190">
    <property type="term" value="F:aspartic-type endopeptidase activity"/>
    <property type="evidence" value="ECO:0007669"/>
    <property type="project" value="InterPro"/>
</dbReference>
<dbReference type="InterPro" id="IPR001878">
    <property type="entry name" value="Znf_CCHC"/>
</dbReference>
<accession>A0A388MFZ1</accession>
<reference evidence="4 5" key="1">
    <citation type="journal article" date="2018" name="Cell">
        <title>The Chara Genome: Secondary Complexity and Implications for Plant Terrestrialization.</title>
        <authorList>
            <person name="Nishiyama T."/>
            <person name="Sakayama H."/>
            <person name="Vries J.D."/>
            <person name="Buschmann H."/>
            <person name="Saint-Marcoux D."/>
            <person name="Ullrich K.K."/>
            <person name="Haas F.B."/>
            <person name="Vanderstraeten L."/>
            <person name="Becker D."/>
            <person name="Lang D."/>
            <person name="Vosolsobe S."/>
            <person name="Rombauts S."/>
            <person name="Wilhelmsson P.K.I."/>
            <person name="Janitza P."/>
            <person name="Kern R."/>
            <person name="Heyl A."/>
            <person name="Rumpler F."/>
            <person name="Villalobos L.I.A.C."/>
            <person name="Clay J.M."/>
            <person name="Skokan R."/>
            <person name="Toyoda A."/>
            <person name="Suzuki Y."/>
            <person name="Kagoshima H."/>
            <person name="Schijlen E."/>
            <person name="Tajeshwar N."/>
            <person name="Catarino B."/>
            <person name="Hetherington A.J."/>
            <person name="Saltykova A."/>
            <person name="Bonnot C."/>
            <person name="Breuninger H."/>
            <person name="Symeonidi A."/>
            <person name="Radhakrishnan G.V."/>
            <person name="Van Nieuwerburgh F."/>
            <person name="Deforce D."/>
            <person name="Chang C."/>
            <person name="Karol K.G."/>
            <person name="Hedrich R."/>
            <person name="Ulvskov P."/>
            <person name="Glockner G."/>
            <person name="Delwiche C.F."/>
            <person name="Petrasek J."/>
            <person name="Van de Peer Y."/>
            <person name="Friml J."/>
            <person name="Beilby M."/>
            <person name="Dolan L."/>
            <person name="Kohara Y."/>
            <person name="Sugano S."/>
            <person name="Fujiyama A."/>
            <person name="Delaux P.-M."/>
            <person name="Quint M."/>
            <person name="TheiBen G."/>
            <person name="Hagemann M."/>
            <person name="Harholt J."/>
            <person name="Dunand C."/>
            <person name="Zachgo S."/>
            <person name="Langdale J."/>
            <person name="Maumus F."/>
            <person name="Straeten D.V.D."/>
            <person name="Gould S.B."/>
            <person name="Rensing S.A."/>
        </authorList>
    </citation>
    <scope>NUCLEOTIDE SEQUENCE [LARGE SCALE GENOMIC DNA]</scope>
    <source>
        <strain evidence="4 5">S276</strain>
    </source>
</reference>
<feature type="domain" description="CCHC-type" evidence="3">
    <location>
        <begin position="72"/>
        <end position="87"/>
    </location>
</feature>
<dbReference type="InterPro" id="IPR001969">
    <property type="entry name" value="Aspartic_peptidase_AS"/>
</dbReference>
<evidence type="ECO:0000313" key="4">
    <source>
        <dbReference type="EMBL" id="GBG93453.1"/>
    </source>
</evidence>
<evidence type="ECO:0000313" key="5">
    <source>
        <dbReference type="Proteomes" id="UP000265515"/>
    </source>
</evidence>
<evidence type="ECO:0000256" key="1">
    <source>
        <dbReference type="PROSITE-ProRule" id="PRU00047"/>
    </source>
</evidence>
<dbReference type="SUPFAM" id="SSF50630">
    <property type="entry name" value="Acid proteases"/>
    <property type="match status" value="1"/>
</dbReference>
<dbReference type="PROSITE" id="PS00141">
    <property type="entry name" value="ASP_PROTEASE"/>
    <property type="match status" value="1"/>
</dbReference>
<dbReference type="CDD" id="cd00303">
    <property type="entry name" value="retropepsin_like"/>
    <property type="match status" value="1"/>
</dbReference>
<protein>
    <recommendedName>
        <fullName evidence="3">CCHC-type domain-containing protein</fullName>
    </recommendedName>
</protein>
<keyword evidence="5" id="KW-1185">Reference proteome</keyword>
<feature type="non-terminal residue" evidence="4">
    <location>
        <position position="623"/>
    </location>
</feature>
<dbReference type="Gene3D" id="2.40.70.10">
    <property type="entry name" value="Acid Proteases"/>
    <property type="match status" value="1"/>
</dbReference>